<evidence type="ECO:0000259" key="8">
    <source>
        <dbReference type="PROSITE" id="PS50879"/>
    </source>
</evidence>
<evidence type="ECO:0000256" key="4">
    <source>
        <dbReference type="ARBA" id="ARBA00022722"/>
    </source>
</evidence>
<dbReference type="InterPro" id="IPR036397">
    <property type="entry name" value="RNaseH_sf"/>
</dbReference>
<proteinExistence type="inferred from homology"/>
<evidence type="ECO:0000313" key="10">
    <source>
        <dbReference type="Proteomes" id="UP000236316"/>
    </source>
</evidence>
<dbReference type="Proteomes" id="UP000236316">
    <property type="component" value="Segment"/>
</dbReference>
<keyword evidence="6" id="KW-0255">Endonuclease</keyword>
<dbReference type="Pfam" id="PF00075">
    <property type="entry name" value="RNase_H"/>
    <property type="match status" value="1"/>
</dbReference>
<evidence type="ECO:0000256" key="6">
    <source>
        <dbReference type="ARBA" id="ARBA00022759"/>
    </source>
</evidence>
<reference evidence="9" key="1">
    <citation type="submission" date="2017-08" db="EMBL/GenBank/DDBJ databases">
        <authorList>
            <consortium name="Urmite Genomes"/>
        </authorList>
    </citation>
    <scope>NUCLEOTIDE SEQUENCE [LARGE SCALE GENOMIC DNA]</scope>
    <source>
        <strain evidence="9">IHUMI-LCC2</strain>
    </source>
</reference>
<evidence type="ECO:0000256" key="3">
    <source>
        <dbReference type="ARBA" id="ARBA00012180"/>
    </source>
</evidence>
<gene>
    <name evidence="9" type="ORF">ORPV_1094</name>
</gene>
<evidence type="ECO:0000256" key="1">
    <source>
        <dbReference type="ARBA" id="ARBA00000077"/>
    </source>
</evidence>
<feature type="non-terminal residue" evidence="9">
    <location>
        <position position="1"/>
    </location>
</feature>
<protein>
    <recommendedName>
        <fullName evidence="3">ribonuclease H</fullName>
        <ecNumber evidence="3">3.1.26.4</ecNumber>
    </recommendedName>
</protein>
<dbReference type="EMBL" id="LT906555">
    <property type="protein sequence ID" value="SNW62998.1"/>
    <property type="molecule type" value="Genomic_DNA"/>
</dbReference>
<keyword evidence="7" id="KW-0378">Hydrolase</keyword>
<dbReference type="RefSeq" id="YP_009449300.1">
    <property type="nucleotide sequence ID" value="NC_036594.1"/>
</dbReference>
<dbReference type="OrthoDB" id="27283at10239"/>
<dbReference type="GO" id="GO:0043137">
    <property type="term" value="P:DNA replication, removal of RNA primer"/>
    <property type="evidence" value="ECO:0007669"/>
    <property type="project" value="TreeGrafter"/>
</dbReference>
<dbReference type="EC" id="3.1.26.4" evidence="3"/>
<evidence type="ECO:0000313" key="9">
    <source>
        <dbReference type="EMBL" id="SNW62998.1"/>
    </source>
</evidence>
<dbReference type="PANTHER" id="PTHR10642">
    <property type="entry name" value="RIBONUCLEASE H1"/>
    <property type="match status" value="1"/>
</dbReference>
<dbReference type="GO" id="GO:0046872">
    <property type="term" value="F:metal ion binding"/>
    <property type="evidence" value="ECO:0007669"/>
    <property type="project" value="UniProtKB-KW"/>
</dbReference>
<dbReference type="InterPro" id="IPR002156">
    <property type="entry name" value="RNaseH_domain"/>
</dbReference>
<feature type="domain" description="RNase H type-1" evidence="8">
    <location>
        <begin position="7"/>
        <end position="168"/>
    </location>
</feature>
<dbReference type="GeneID" id="35381757"/>
<dbReference type="Gene3D" id="3.30.420.10">
    <property type="entry name" value="Ribonuclease H-like superfamily/Ribonuclease H"/>
    <property type="match status" value="1"/>
</dbReference>
<evidence type="ECO:0000256" key="7">
    <source>
        <dbReference type="ARBA" id="ARBA00022801"/>
    </source>
</evidence>
<dbReference type="PANTHER" id="PTHR10642:SF26">
    <property type="entry name" value="RIBONUCLEASE H1"/>
    <property type="match status" value="1"/>
</dbReference>
<comment type="catalytic activity">
    <reaction evidence="1">
        <text>Endonucleolytic cleavage to 5'-phosphomonoester.</text>
        <dbReference type="EC" id="3.1.26.4"/>
    </reaction>
</comment>
<organism evidence="9">
    <name type="scientific">Orpheovirus IHUMI-LCC2</name>
    <dbReference type="NCBI Taxonomy" id="2023057"/>
    <lineage>
        <taxon>Viruses</taxon>
        <taxon>Varidnaviria</taxon>
        <taxon>Bamfordvirae</taxon>
        <taxon>Nucleocytoviricota</taxon>
        <taxon>Megaviricetes</taxon>
        <taxon>Pimascovirales</taxon>
        <taxon>Ocovirineae</taxon>
        <taxon>Orpheoviridae</taxon>
        <taxon>Alphaorpheovirus</taxon>
        <taxon>Alphaorpheovirus massiliense</taxon>
    </lineage>
</organism>
<dbReference type="PROSITE" id="PS50879">
    <property type="entry name" value="RNASE_H_1"/>
    <property type="match status" value="1"/>
</dbReference>
<dbReference type="KEGG" id="vg:35381757"/>
<comment type="similarity">
    <text evidence="2">Belongs to the RNase H family.</text>
</comment>
<dbReference type="InterPro" id="IPR050092">
    <property type="entry name" value="RNase_H"/>
</dbReference>
<accession>A0A2I2L621</accession>
<dbReference type="GO" id="GO:0003676">
    <property type="term" value="F:nucleic acid binding"/>
    <property type="evidence" value="ECO:0007669"/>
    <property type="project" value="InterPro"/>
</dbReference>
<keyword evidence="4" id="KW-0540">Nuclease</keyword>
<sequence length="168" mass="19054">LRNIGNNMDKIICYTDGSYRNGKGGIGIVVQYNGLYYEHSAALNVKDVSNQKAEIMAIHDGLILCKNVLNTVRWKDSEGNDRIGIDSRLVTVDLYSDSQYSLNSIKPDGWRVKWVGKKLAEVKNLEYLRPTWNIVDAKHFKTINFNWVKGHSGDPINDRCDALAKQHT</sequence>
<dbReference type="InterPro" id="IPR012337">
    <property type="entry name" value="RNaseH-like_sf"/>
</dbReference>
<keyword evidence="10" id="KW-1185">Reference proteome</keyword>
<dbReference type="GO" id="GO:0004523">
    <property type="term" value="F:RNA-DNA hybrid ribonuclease activity"/>
    <property type="evidence" value="ECO:0007669"/>
    <property type="project" value="UniProtKB-EC"/>
</dbReference>
<dbReference type="SUPFAM" id="SSF53098">
    <property type="entry name" value="Ribonuclease H-like"/>
    <property type="match status" value="1"/>
</dbReference>
<evidence type="ECO:0000256" key="2">
    <source>
        <dbReference type="ARBA" id="ARBA00005300"/>
    </source>
</evidence>
<keyword evidence="5" id="KW-0479">Metal-binding</keyword>
<evidence type="ECO:0000256" key="5">
    <source>
        <dbReference type="ARBA" id="ARBA00022723"/>
    </source>
</evidence>
<name>A0A2I2L621_9VIRU</name>